<evidence type="ECO:0000256" key="5">
    <source>
        <dbReference type="ARBA" id="ARBA00022989"/>
    </source>
</evidence>
<feature type="transmembrane region" description="Helical" evidence="7">
    <location>
        <begin position="20"/>
        <end position="36"/>
    </location>
</feature>
<reference evidence="8" key="1">
    <citation type="submission" date="2021-07" db="EMBL/GenBank/DDBJ databases">
        <title>New genus and species of the family Alcaligenaceae.</title>
        <authorList>
            <person name="Hahn M.W."/>
        </authorList>
    </citation>
    <scope>NUCLEOTIDE SEQUENCE</scope>
    <source>
        <strain evidence="8">LF4-65</strain>
    </source>
</reference>
<comment type="similarity">
    <text evidence="2">Belongs to the chromate ion transporter (CHR) (TC 2.A.51) family.</text>
</comment>
<feature type="transmembrane region" description="Helical" evidence="7">
    <location>
        <begin position="57"/>
        <end position="78"/>
    </location>
</feature>
<sequence length="196" mass="21243">MNPPISILMQWSDWFDLLRYFLQFSLTSVGGPLVMLPEIHHHLVTQEQWLTDAQFSASVVIAQGAPGPNVLFVALIGWNIGLNAGGFGPALFAATLSMIGILVPSSTLIFITASWVHRNKDLRAVRAFKQGMGPIVTSLMVASGWLLATANTDGVHDWPLWVLTAVVALIVWRTKINMFWLLGIGALLGASGILAV</sequence>
<keyword evidence="5 7" id="KW-1133">Transmembrane helix</keyword>
<evidence type="ECO:0000256" key="6">
    <source>
        <dbReference type="ARBA" id="ARBA00023136"/>
    </source>
</evidence>
<dbReference type="EMBL" id="JAHXRI010000007">
    <property type="protein sequence ID" value="MBZ1351056.1"/>
    <property type="molecule type" value="Genomic_DNA"/>
</dbReference>
<evidence type="ECO:0000256" key="7">
    <source>
        <dbReference type="SAM" id="Phobius"/>
    </source>
</evidence>
<dbReference type="Pfam" id="PF02417">
    <property type="entry name" value="Chromate_transp"/>
    <property type="match status" value="1"/>
</dbReference>
<feature type="transmembrane region" description="Helical" evidence="7">
    <location>
        <begin position="179"/>
        <end position="195"/>
    </location>
</feature>
<accession>A0A953N909</accession>
<evidence type="ECO:0000256" key="1">
    <source>
        <dbReference type="ARBA" id="ARBA00004651"/>
    </source>
</evidence>
<evidence type="ECO:0000313" key="9">
    <source>
        <dbReference type="Proteomes" id="UP000739565"/>
    </source>
</evidence>
<dbReference type="InterPro" id="IPR052518">
    <property type="entry name" value="CHR_Transporter"/>
</dbReference>
<keyword evidence="3" id="KW-1003">Cell membrane</keyword>
<evidence type="ECO:0000256" key="4">
    <source>
        <dbReference type="ARBA" id="ARBA00022692"/>
    </source>
</evidence>
<keyword evidence="4 7" id="KW-0812">Transmembrane</keyword>
<dbReference type="PANTHER" id="PTHR43663">
    <property type="entry name" value="CHROMATE TRANSPORT PROTEIN-RELATED"/>
    <property type="match status" value="1"/>
</dbReference>
<evidence type="ECO:0000256" key="2">
    <source>
        <dbReference type="ARBA" id="ARBA00005262"/>
    </source>
</evidence>
<proteinExistence type="inferred from homology"/>
<dbReference type="AlphaFoldDB" id="A0A953N909"/>
<dbReference type="RefSeq" id="WP_259661457.1">
    <property type="nucleotide sequence ID" value="NZ_JAHXRI010000007.1"/>
</dbReference>
<feature type="transmembrane region" description="Helical" evidence="7">
    <location>
        <begin position="128"/>
        <end position="148"/>
    </location>
</feature>
<gene>
    <name evidence="8" type="ORF">KZZ10_10400</name>
</gene>
<dbReference type="GO" id="GO:0005886">
    <property type="term" value="C:plasma membrane"/>
    <property type="evidence" value="ECO:0007669"/>
    <property type="project" value="UniProtKB-SubCell"/>
</dbReference>
<protein>
    <submittedName>
        <fullName evidence="8">Chromate transporter</fullName>
    </submittedName>
</protein>
<dbReference type="PANTHER" id="PTHR43663:SF1">
    <property type="entry name" value="CHROMATE TRANSPORTER"/>
    <property type="match status" value="1"/>
</dbReference>
<evidence type="ECO:0000313" key="8">
    <source>
        <dbReference type="EMBL" id="MBZ1351056.1"/>
    </source>
</evidence>
<feature type="transmembrane region" description="Helical" evidence="7">
    <location>
        <begin position="90"/>
        <end position="116"/>
    </location>
</feature>
<evidence type="ECO:0000256" key="3">
    <source>
        <dbReference type="ARBA" id="ARBA00022475"/>
    </source>
</evidence>
<comment type="caution">
    <text evidence="8">The sequence shown here is derived from an EMBL/GenBank/DDBJ whole genome shotgun (WGS) entry which is preliminary data.</text>
</comment>
<dbReference type="Proteomes" id="UP000739565">
    <property type="component" value="Unassembled WGS sequence"/>
</dbReference>
<keyword evidence="9" id="KW-1185">Reference proteome</keyword>
<keyword evidence="6 7" id="KW-0472">Membrane</keyword>
<organism evidence="8 9">
    <name type="scientific">Zwartia hollandica</name>
    <dbReference type="NCBI Taxonomy" id="324606"/>
    <lineage>
        <taxon>Bacteria</taxon>
        <taxon>Pseudomonadati</taxon>
        <taxon>Pseudomonadota</taxon>
        <taxon>Betaproteobacteria</taxon>
        <taxon>Burkholderiales</taxon>
        <taxon>Alcaligenaceae</taxon>
        <taxon>Zwartia</taxon>
    </lineage>
</organism>
<dbReference type="GO" id="GO:0015109">
    <property type="term" value="F:chromate transmembrane transporter activity"/>
    <property type="evidence" value="ECO:0007669"/>
    <property type="project" value="InterPro"/>
</dbReference>
<dbReference type="InterPro" id="IPR003370">
    <property type="entry name" value="Chromate_transpt"/>
</dbReference>
<name>A0A953N909_9BURK</name>
<comment type="subcellular location">
    <subcellularLocation>
        <location evidence="1">Cell membrane</location>
        <topology evidence="1">Multi-pass membrane protein</topology>
    </subcellularLocation>
</comment>
<feature type="transmembrane region" description="Helical" evidence="7">
    <location>
        <begin position="154"/>
        <end position="172"/>
    </location>
</feature>